<protein>
    <submittedName>
        <fullName evidence="2">Uncharacterized protein</fullName>
    </submittedName>
</protein>
<comment type="caution">
    <text evidence="2">The sequence shown here is derived from an EMBL/GenBank/DDBJ whole genome shotgun (WGS) entry which is preliminary data.</text>
</comment>
<keyword evidence="3" id="KW-1185">Reference proteome</keyword>
<evidence type="ECO:0000256" key="1">
    <source>
        <dbReference type="SAM" id="MobiDB-lite"/>
    </source>
</evidence>
<dbReference type="Proteomes" id="UP000241587">
    <property type="component" value="Unassembled WGS sequence"/>
</dbReference>
<accession>A0A2T4HC09</accession>
<dbReference type="AlphaFoldDB" id="A0A2T4HC09"/>
<organism evidence="2 3">
    <name type="scientific">Fusarium culmorum</name>
    <dbReference type="NCBI Taxonomy" id="5516"/>
    <lineage>
        <taxon>Eukaryota</taxon>
        <taxon>Fungi</taxon>
        <taxon>Dikarya</taxon>
        <taxon>Ascomycota</taxon>
        <taxon>Pezizomycotina</taxon>
        <taxon>Sordariomycetes</taxon>
        <taxon>Hypocreomycetidae</taxon>
        <taxon>Hypocreales</taxon>
        <taxon>Nectriaceae</taxon>
        <taxon>Fusarium</taxon>
    </lineage>
</organism>
<feature type="region of interest" description="Disordered" evidence="1">
    <location>
        <begin position="83"/>
        <end position="104"/>
    </location>
</feature>
<feature type="compositionally biased region" description="Basic and acidic residues" evidence="1">
    <location>
        <begin position="24"/>
        <end position="34"/>
    </location>
</feature>
<feature type="region of interest" description="Disordered" evidence="1">
    <location>
        <begin position="23"/>
        <end position="43"/>
    </location>
</feature>
<sequence length="183" mass="20350">MASKATGTPLSVYEPKLLISYTETETRNRDGREKTQKHKKRNRAKISEFSVAQNVTQNRLSLSPPVNEDFSLRPSALFRQRRCRDNPHSPAEGHYPGNDSLQTTPVHMASRPDLAVIGPAVQLQYGAVHAWLGQVWSGQVGPARAQSSLIFSMWLVVDQSHFYPCWNWVGLGQGSGSPTPALR</sequence>
<dbReference type="OrthoDB" id="10322773at2759"/>
<evidence type="ECO:0000313" key="3">
    <source>
        <dbReference type="Proteomes" id="UP000241587"/>
    </source>
</evidence>
<dbReference type="EMBL" id="PVEM01000001">
    <property type="protein sequence ID" value="PTD13349.1"/>
    <property type="molecule type" value="Genomic_DNA"/>
</dbReference>
<name>A0A2T4HC09_FUSCU</name>
<gene>
    <name evidence="2" type="ORF">FCULG_00005057</name>
</gene>
<dbReference type="OMA" id="YGAVHAW"/>
<proteinExistence type="predicted"/>
<reference evidence="2 3" key="1">
    <citation type="submission" date="2018-02" db="EMBL/GenBank/DDBJ databases">
        <title>Fusarium culmorum secondary metabolites in fungal-bacterial-plant interactions.</title>
        <authorList>
            <person name="Schmidt R."/>
        </authorList>
    </citation>
    <scope>NUCLEOTIDE SEQUENCE [LARGE SCALE GENOMIC DNA]</scope>
    <source>
        <strain evidence="2 3">PV</strain>
    </source>
</reference>
<evidence type="ECO:0000313" key="2">
    <source>
        <dbReference type="EMBL" id="PTD13349.1"/>
    </source>
</evidence>